<dbReference type="OrthoDB" id="283809at2"/>
<keyword evidence="14" id="KW-1185">Reference proteome</keyword>
<feature type="compositionally biased region" description="Basic and acidic residues" evidence="10">
    <location>
        <begin position="347"/>
        <end position="356"/>
    </location>
</feature>
<dbReference type="Pfam" id="PF00589">
    <property type="entry name" value="Phage_integrase"/>
    <property type="match status" value="1"/>
</dbReference>
<dbReference type="GO" id="GO:0015074">
    <property type="term" value="P:DNA integration"/>
    <property type="evidence" value="ECO:0007669"/>
    <property type="project" value="UniProtKB-KW"/>
</dbReference>
<dbReference type="GO" id="GO:0007059">
    <property type="term" value="P:chromosome segregation"/>
    <property type="evidence" value="ECO:0007669"/>
    <property type="project" value="UniProtKB-KW"/>
</dbReference>
<keyword evidence="2" id="KW-0963">Cytoplasm</keyword>
<gene>
    <name evidence="13" type="ORF">ETP43_07680</name>
</gene>
<protein>
    <submittedName>
        <fullName evidence="13">Integrase</fullName>
    </submittedName>
</protein>
<dbReference type="InterPro" id="IPR011010">
    <property type="entry name" value="DNA_brk_join_enz"/>
</dbReference>
<dbReference type="Proteomes" id="UP000290106">
    <property type="component" value="Unassembled WGS sequence"/>
</dbReference>
<dbReference type="InterPro" id="IPR044068">
    <property type="entry name" value="CB"/>
</dbReference>
<dbReference type="PANTHER" id="PTHR30349">
    <property type="entry name" value="PHAGE INTEGRASE-RELATED"/>
    <property type="match status" value="1"/>
</dbReference>
<dbReference type="Gene3D" id="1.10.443.10">
    <property type="entry name" value="Intergrase catalytic core"/>
    <property type="match status" value="1"/>
</dbReference>
<comment type="subcellular location">
    <subcellularLocation>
        <location evidence="1">Cytoplasm</location>
    </subcellularLocation>
</comment>
<evidence type="ECO:0000256" key="4">
    <source>
        <dbReference type="ARBA" id="ARBA00022829"/>
    </source>
</evidence>
<dbReference type="GO" id="GO:0051301">
    <property type="term" value="P:cell division"/>
    <property type="evidence" value="ECO:0007669"/>
    <property type="project" value="UniProtKB-KW"/>
</dbReference>
<evidence type="ECO:0000259" key="11">
    <source>
        <dbReference type="PROSITE" id="PS51898"/>
    </source>
</evidence>
<name>A0A4Q1RHK4_9FIRM</name>
<dbReference type="InterPro" id="IPR013762">
    <property type="entry name" value="Integrase-like_cat_sf"/>
</dbReference>
<keyword evidence="8" id="KW-0131">Cell cycle</keyword>
<keyword evidence="7" id="KW-0233">DNA recombination</keyword>
<feature type="region of interest" description="Disordered" evidence="10">
    <location>
        <begin position="333"/>
        <end position="356"/>
    </location>
</feature>
<evidence type="ECO:0000256" key="7">
    <source>
        <dbReference type="ARBA" id="ARBA00023172"/>
    </source>
</evidence>
<proteinExistence type="predicted"/>
<evidence type="ECO:0000256" key="5">
    <source>
        <dbReference type="ARBA" id="ARBA00022908"/>
    </source>
</evidence>
<sequence>MDRITYHEQTDMENVLKLREVLRTLPEFSRDYFRAIDSTTTTKTRISYAYDIRIFFQFLVNENPLFKDKKITDLTIDVLDQVQALGIEEFMEYLKVYKDSQDSYITNGETGLKRKISTLRSFYNYYFKHEMIKTNPPALITMPKLHEKAIIRLDTDEVAMLLDYVEHAGDQLSGQKKAYYEKTKTRDLALITLLLGTGIRVSECVGLDVEDLDFKNDAVKVTRKGGNEMFVYFGEEVEKALLDYLEVRESITPIAGHEHALFYSIQRKRMGVQAVENLVKKYAQHITSTKKITPHKLRSTYGTALYRETGDIYLVADVLGHKDVNTTRKHYASVGDEQRRKAASALRLREEPPKQN</sequence>
<dbReference type="AlphaFoldDB" id="A0A4Q1RHK4"/>
<dbReference type="SUPFAM" id="SSF56349">
    <property type="entry name" value="DNA breaking-rejoining enzymes"/>
    <property type="match status" value="1"/>
</dbReference>
<evidence type="ECO:0000256" key="8">
    <source>
        <dbReference type="ARBA" id="ARBA00023306"/>
    </source>
</evidence>
<dbReference type="PROSITE" id="PS51900">
    <property type="entry name" value="CB"/>
    <property type="match status" value="1"/>
</dbReference>
<evidence type="ECO:0000256" key="3">
    <source>
        <dbReference type="ARBA" id="ARBA00022618"/>
    </source>
</evidence>
<dbReference type="PROSITE" id="PS51898">
    <property type="entry name" value="TYR_RECOMBINASE"/>
    <property type="match status" value="1"/>
</dbReference>
<evidence type="ECO:0000256" key="10">
    <source>
        <dbReference type="SAM" id="MobiDB-lite"/>
    </source>
</evidence>
<feature type="domain" description="Core-binding (CB)" evidence="12">
    <location>
        <begin position="23"/>
        <end position="127"/>
    </location>
</feature>
<evidence type="ECO:0000256" key="2">
    <source>
        <dbReference type="ARBA" id="ARBA00022490"/>
    </source>
</evidence>
<reference evidence="13 14" key="1">
    <citation type="submission" date="2019-01" db="EMBL/GenBank/DDBJ databases">
        <title>Blautia sp. nov. KGMB01111 isolated human feces.</title>
        <authorList>
            <person name="Park J.-E."/>
            <person name="Kim J.-S."/>
            <person name="Park S.-H."/>
        </authorList>
    </citation>
    <scope>NUCLEOTIDE SEQUENCE [LARGE SCALE GENOMIC DNA]</scope>
    <source>
        <strain evidence="13 14">KGMB01111</strain>
    </source>
</reference>
<evidence type="ECO:0000256" key="6">
    <source>
        <dbReference type="ARBA" id="ARBA00023125"/>
    </source>
</evidence>
<organism evidence="13 14">
    <name type="scientific">Blautia faecicola</name>
    <dbReference type="NCBI Taxonomy" id="2509240"/>
    <lineage>
        <taxon>Bacteria</taxon>
        <taxon>Bacillati</taxon>
        <taxon>Bacillota</taxon>
        <taxon>Clostridia</taxon>
        <taxon>Lachnospirales</taxon>
        <taxon>Lachnospiraceae</taxon>
        <taxon>Blautia</taxon>
    </lineage>
</organism>
<dbReference type="Gene3D" id="1.10.150.130">
    <property type="match status" value="1"/>
</dbReference>
<keyword evidence="4" id="KW-0159">Chromosome partition</keyword>
<accession>A0A4Q1RHK4</accession>
<comment type="caution">
    <text evidence="13">The sequence shown here is derived from an EMBL/GenBank/DDBJ whole genome shotgun (WGS) entry which is preliminary data.</text>
</comment>
<keyword evidence="6 9" id="KW-0238">DNA-binding</keyword>
<evidence type="ECO:0000313" key="14">
    <source>
        <dbReference type="Proteomes" id="UP000290106"/>
    </source>
</evidence>
<dbReference type="InterPro" id="IPR050090">
    <property type="entry name" value="Tyrosine_recombinase_XerCD"/>
</dbReference>
<dbReference type="GO" id="GO:0006310">
    <property type="term" value="P:DNA recombination"/>
    <property type="evidence" value="ECO:0007669"/>
    <property type="project" value="UniProtKB-KW"/>
</dbReference>
<dbReference type="GO" id="GO:0005737">
    <property type="term" value="C:cytoplasm"/>
    <property type="evidence" value="ECO:0007669"/>
    <property type="project" value="UniProtKB-SubCell"/>
</dbReference>
<keyword evidence="5" id="KW-0229">DNA integration</keyword>
<dbReference type="GO" id="GO:0003677">
    <property type="term" value="F:DNA binding"/>
    <property type="evidence" value="ECO:0007669"/>
    <property type="project" value="UniProtKB-UniRule"/>
</dbReference>
<evidence type="ECO:0000256" key="9">
    <source>
        <dbReference type="PROSITE-ProRule" id="PRU01248"/>
    </source>
</evidence>
<feature type="domain" description="Tyr recombinase" evidence="11">
    <location>
        <begin position="148"/>
        <end position="344"/>
    </location>
</feature>
<dbReference type="InterPro" id="IPR002104">
    <property type="entry name" value="Integrase_catalytic"/>
</dbReference>
<dbReference type="PANTHER" id="PTHR30349:SF77">
    <property type="entry name" value="TYROSINE RECOMBINASE XERC"/>
    <property type="match status" value="1"/>
</dbReference>
<evidence type="ECO:0000259" key="12">
    <source>
        <dbReference type="PROSITE" id="PS51900"/>
    </source>
</evidence>
<dbReference type="InterPro" id="IPR010998">
    <property type="entry name" value="Integrase_recombinase_N"/>
</dbReference>
<evidence type="ECO:0000313" key="13">
    <source>
        <dbReference type="EMBL" id="RXS75109.1"/>
    </source>
</evidence>
<keyword evidence="3" id="KW-0132">Cell division</keyword>
<dbReference type="EMBL" id="SDKC01000001">
    <property type="protein sequence ID" value="RXS75109.1"/>
    <property type="molecule type" value="Genomic_DNA"/>
</dbReference>
<evidence type="ECO:0000256" key="1">
    <source>
        <dbReference type="ARBA" id="ARBA00004496"/>
    </source>
</evidence>
<dbReference type="RefSeq" id="WP_129257627.1">
    <property type="nucleotide sequence ID" value="NZ_SDKC01000001.1"/>
</dbReference>